<dbReference type="InterPro" id="IPR036291">
    <property type="entry name" value="NAD(P)-bd_dom_sf"/>
</dbReference>
<dbReference type="AlphaFoldDB" id="A0A5C8I3T1"/>
<dbReference type="SUPFAM" id="SSF51735">
    <property type="entry name" value="NAD(P)-binding Rossmann-fold domains"/>
    <property type="match status" value="1"/>
</dbReference>
<accession>A0A5C8I3T1</accession>
<reference evidence="4 5" key="1">
    <citation type="submission" date="2019-08" db="EMBL/GenBank/DDBJ databases">
        <authorList>
            <person name="Dong K."/>
        </authorList>
    </citation>
    <scope>NUCLEOTIDE SEQUENCE [LARGE SCALE GENOMIC DNA]</scope>
    <source>
        <strain evidence="4 5">JCM14558</strain>
    </source>
</reference>
<dbReference type="Pfam" id="PF13561">
    <property type="entry name" value="adh_short_C2"/>
    <property type="match status" value="1"/>
</dbReference>
<dbReference type="Proteomes" id="UP000321034">
    <property type="component" value="Unassembled WGS sequence"/>
</dbReference>
<dbReference type="PRINTS" id="PR00081">
    <property type="entry name" value="GDHRDH"/>
</dbReference>
<comment type="caution">
    <text evidence="4">The sequence shown here is derived from an EMBL/GenBank/DDBJ whole genome shotgun (WGS) entry which is preliminary data.</text>
</comment>
<evidence type="ECO:0000313" key="4">
    <source>
        <dbReference type="EMBL" id="TXK12760.1"/>
    </source>
</evidence>
<proteinExistence type="inferred from homology"/>
<evidence type="ECO:0000256" key="2">
    <source>
        <dbReference type="ARBA" id="ARBA00023002"/>
    </source>
</evidence>
<keyword evidence="2" id="KW-0560">Oxidoreductase</keyword>
<keyword evidence="5" id="KW-1185">Reference proteome</keyword>
<dbReference type="PANTHER" id="PTHR43639">
    <property type="entry name" value="OXIDOREDUCTASE, SHORT-CHAIN DEHYDROGENASE/REDUCTASE FAMILY (AFU_ORTHOLOGUE AFUA_5G02870)"/>
    <property type="match status" value="1"/>
</dbReference>
<evidence type="ECO:0000313" key="5">
    <source>
        <dbReference type="Proteomes" id="UP000321034"/>
    </source>
</evidence>
<dbReference type="InterPro" id="IPR002347">
    <property type="entry name" value="SDR_fam"/>
</dbReference>
<dbReference type="SMART" id="SM00822">
    <property type="entry name" value="PKS_KR"/>
    <property type="match status" value="1"/>
</dbReference>
<name>A0A5C8I3T1_9MICO</name>
<evidence type="ECO:0000256" key="1">
    <source>
        <dbReference type="ARBA" id="ARBA00006484"/>
    </source>
</evidence>
<organism evidence="4 5">
    <name type="scientific">Microbacterium hatanonis</name>
    <dbReference type="NCBI Taxonomy" id="404366"/>
    <lineage>
        <taxon>Bacteria</taxon>
        <taxon>Bacillati</taxon>
        <taxon>Actinomycetota</taxon>
        <taxon>Actinomycetes</taxon>
        <taxon>Micrococcales</taxon>
        <taxon>Microbacteriaceae</taxon>
        <taxon>Microbacterium</taxon>
    </lineage>
</organism>
<dbReference type="Gene3D" id="3.40.50.720">
    <property type="entry name" value="NAD(P)-binding Rossmann-like Domain"/>
    <property type="match status" value="1"/>
</dbReference>
<sequence>MTNPRIILITGGSRGLGRASALALADGGDDLVVTYRSEPAAAASVVAEIEARGRRAVSMRLDTTAPETFPAFARDLSEALRATWGREDLDALVNNAGYAGDTPFGAIERAEIDRLVAVHFTGVVLLTQEIAPMIADGGRILNVSTGLTRFAVASGQSVYASMKAAIETWTMYLAKDLGARRIAVNVLAPGATATDFAGGGIRDSADYRAMILPTVAMGRIGEPDDVGAAVAGILDPRLGWVTAQRIEASGGQRL</sequence>
<gene>
    <name evidence="4" type="ORF">FVP77_04690</name>
</gene>
<dbReference type="GO" id="GO:0016491">
    <property type="term" value="F:oxidoreductase activity"/>
    <property type="evidence" value="ECO:0007669"/>
    <property type="project" value="UniProtKB-KW"/>
</dbReference>
<evidence type="ECO:0000259" key="3">
    <source>
        <dbReference type="SMART" id="SM00822"/>
    </source>
</evidence>
<protein>
    <submittedName>
        <fullName evidence="4">SDR family oxidoreductase</fullName>
    </submittedName>
</protein>
<feature type="domain" description="Ketoreductase" evidence="3">
    <location>
        <begin position="5"/>
        <end position="192"/>
    </location>
</feature>
<comment type="similarity">
    <text evidence="1">Belongs to the short-chain dehydrogenases/reductases (SDR) family.</text>
</comment>
<dbReference type="PANTHER" id="PTHR43639:SF1">
    <property type="entry name" value="SHORT-CHAIN DEHYDROGENASE_REDUCTASE FAMILY PROTEIN"/>
    <property type="match status" value="1"/>
</dbReference>
<dbReference type="EMBL" id="VRSV01000001">
    <property type="protein sequence ID" value="TXK12760.1"/>
    <property type="molecule type" value="Genomic_DNA"/>
</dbReference>
<dbReference type="OrthoDB" id="517007at2"/>
<dbReference type="RefSeq" id="WP_147893467.1">
    <property type="nucleotide sequence ID" value="NZ_BAAANR010000001.1"/>
</dbReference>
<dbReference type="InterPro" id="IPR057326">
    <property type="entry name" value="KR_dom"/>
</dbReference>
<dbReference type="PRINTS" id="PR00080">
    <property type="entry name" value="SDRFAMILY"/>
</dbReference>